<dbReference type="EMBL" id="FOIQ01000002">
    <property type="protein sequence ID" value="SEW01187.1"/>
    <property type="molecule type" value="Genomic_DNA"/>
</dbReference>
<keyword evidence="2" id="KW-1185">Reference proteome</keyword>
<evidence type="ECO:0000313" key="2">
    <source>
        <dbReference type="Proteomes" id="UP000199373"/>
    </source>
</evidence>
<organism evidence="1 2">
    <name type="scientific">Prevotella aff. ruminicola Tc2-24</name>
    <dbReference type="NCBI Taxonomy" id="81582"/>
    <lineage>
        <taxon>Bacteria</taxon>
        <taxon>Pseudomonadati</taxon>
        <taxon>Bacteroidota</taxon>
        <taxon>Bacteroidia</taxon>
        <taxon>Bacteroidales</taxon>
        <taxon>Prevotellaceae</taxon>
        <taxon>Prevotella</taxon>
    </lineage>
</organism>
<protein>
    <submittedName>
        <fullName evidence="1">Uncharacterized protein</fullName>
    </submittedName>
</protein>
<dbReference type="AlphaFoldDB" id="A0A1I0NI59"/>
<evidence type="ECO:0000313" key="1">
    <source>
        <dbReference type="EMBL" id="SEW01187.1"/>
    </source>
</evidence>
<name>A0A1I0NI59_9BACT</name>
<dbReference type="Proteomes" id="UP000199373">
    <property type="component" value="Unassembled WGS sequence"/>
</dbReference>
<accession>A0A1I0NI59</accession>
<reference evidence="1 2" key="1">
    <citation type="submission" date="2016-10" db="EMBL/GenBank/DDBJ databases">
        <authorList>
            <person name="de Groot N.N."/>
        </authorList>
    </citation>
    <scope>NUCLEOTIDE SEQUENCE [LARGE SCALE GENOMIC DNA]</scope>
    <source>
        <strain evidence="1 2">TC2-24</strain>
    </source>
</reference>
<proteinExistence type="predicted"/>
<gene>
    <name evidence="1" type="ORF">SAMN04487850_1270</name>
</gene>
<sequence length="147" mass="17658">MQLLPNHSVEKEDVSGKTWISDNDRYYLTFNENGTCVITNFPRNLSYEESYYDMEDRNDTTRITLYGRWYINYNTNDSKEVFIDYDIEPDRKLKYEKYGELGTRLLSIGMKYNPFGGENKYIPYFETMDDKEEIYFHTYSVVGNKQE</sequence>